<gene>
    <name evidence="5" type="ORF">ACCAA_210018</name>
</gene>
<dbReference type="Pfam" id="PF07719">
    <property type="entry name" value="TPR_2"/>
    <property type="match status" value="1"/>
</dbReference>
<dbReference type="SUPFAM" id="SSF48452">
    <property type="entry name" value="TPR-like"/>
    <property type="match status" value="1"/>
</dbReference>
<dbReference type="EMBL" id="FLQX01000096">
    <property type="protein sequence ID" value="SBT05430.1"/>
    <property type="molecule type" value="Genomic_DNA"/>
</dbReference>
<feature type="region of interest" description="Disordered" evidence="4">
    <location>
        <begin position="173"/>
        <end position="212"/>
    </location>
</feature>
<organism evidence="5 6">
    <name type="scientific">Candidatus Accumulibacter aalborgensis</name>
    <dbReference type="NCBI Taxonomy" id="1860102"/>
    <lineage>
        <taxon>Bacteria</taxon>
        <taxon>Pseudomonadati</taxon>
        <taxon>Pseudomonadota</taxon>
        <taxon>Betaproteobacteria</taxon>
        <taxon>Candidatus Accumulibacter</taxon>
    </lineage>
</organism>
<dbReference type="Gene3D" id="1.25.40.10">
    <property type="entry name" value="Tetratricopeptide repeat domain"/>
    <property type="match status" value="2"/>
</dbReference>
<dbReference type="InterPro" id="IPR019734">
    <property type="entry name" value="TPR_rpt"/>
</dbReference>
<proteinExistence type="predicted"/>
<evidence type="ECO:0000256" key="3">
    <source>
        <dbReference type="PROSITE-ProRule" id="PRU00339"/>
    </source>
</evidence>
<evidence type="ECO:0000313" key="6">
    <source>
        <dbReference type="Proteomes" id="UP000199169"/>
    </source>
</evidence>
<evidence type="ECO:0000256" key="4">
    <source>
        <dbReference type="SAM" id="MobiDB-lite"/>
    </source>
</evidence>
<feature type="repeat" description="TPR" evidence="3">
    <location>
        <begin position="97"/>
        <end position="130"/>
    </location>
</feature>
<protein>
    <recommendedName>
        <fullName evidence="7">Tetratricopeptide repeat protein</fullName>
    </recommendedName>
</protein>
<dbReference type="SMART" id="SM00028">
    <property type="entry name" value="TPR"/>
    <property type="match status" value="1"/>
</dbReference>
<accession>A0A1A8XJW9</accession>
<dbReference type="InterPro" id="IPR013105">
    <property type="entry name" value="TPR_2"/>
</dbReference>
<evidence type="ECO:0000313" key="5">
    <source>
        <dbReference type="EMBL" id="SBT05430.1"/>
    </source>
</evidence>
<dbReference type="PROSITE" id="PS50005">
    <property type="entry name" value="TPR"/>
    <property type="match status" value="1"/>
</dbReference>
<evidence type="ECO:0008006" key="7">
    <source>
        <dbReference type="Google" id="ProtNLM"/>
    </source>
</evidence>
<sequence length="212" mass="22690">MIDALFDLFGTFYQRGELRRAESIARSILHTIPDDIVSLQLLGLVYCLTGRRSEAIQAFDSADGPAHDSSTAFGVDRSLQASAQCLRAASGQGSSLAGAWYDLGFLLLRLGRYRQAMNALQAAVSARPDLPAAQQAIKSLTEFSGTQRPHVVNLNACPPARARLAGHPLTAHGRSAGQLSVREEHATERAGDQPGHAHRRRSPQIAAAEGLA</sequence>
<keyword evidence="6" id="KW-1185">Reference proteome</keyword>
<dbReference type="RefSeq" id="WP_186406560.1">
    <property type="nucleotide sequence ID" value="NZ_FLQX01000096.1"/>
</dbReference>
<dbReference type="AlphaFoldDB" id="A0A1A8XJW9"/>
<reference evidence="5 6" key="1">
    <citation type="submission" date="2016-06" db="EMBL/GenBank/DDBJ databases">
        <authorList>
            <person name="Kjaerup R.B."/>
            <person name="Dalgaard T.S."/>
            <person name="Juul-Madsen H.R."/>
        </authorList>
    </citation>
    <scope>NUCLEOTIDE SEQUENCE [LARGE SCALE GENOMIC DNA]</scope>
    <source>
        <strain evidence="5">3</strain>
    </source>
</reference>
<name>A0A1A8XJW9_9PROT</name>
<dbReference type="InterPro" id="IPR011990">
    <property type="entry name" value="TPR-like_helical_dom_sf"/>
</dbReference>
<keyword evidence="2 3" id="KW-0802">TPR repeat</keyword>
<keyword evidence="1" id="KW-0677">Repeat</keyword>
<dbReference type="Proteomes" id="UP000199169">
    <property type="component" value="Unassembled WGS sequence"/>
</dbReference>
<evidence type="ECO:0000256" key="1">
    <source>
        <dbReference type="ARBA" id="ARBA00022737"/>
    </source>
</evidence>
<feature type="compositionally biased region" description="Basic and acidic residues" evidence="4">
    <location>
        <begin position="181"/>
        <end position="191"/>
    </location>
</feature>
<dbReference type="PROSITE" id="PS50293">
    <property type="entry name" value="TPR_REGION"/>
    <property type="match status" value="1"/>
</dbReference>
<evidence type="ECO:0000256" key="2">
    <source>
        <dbReference type="ARBA" id="ARBA00022803"/>
    </source>
</evidence>